<dbReference type="PRINTS" id="PR00105">
    <property type="entry name" value="C5METTRFRASE"/>
</dbReference>
<dbReference type="OrthoDB" id="9813719at2"/>
<keyword evidence="5" id="KW-0680">Restriction system</keyword>
<feature type="active site" evidence="7">
    <location>
        <position position="81"/>
    </location>
</feature>
<dbReference type="Proteomes" id="UP000070107">
    <property type="component" value="Unassembled WGS sequence"/>
</dbReference>
<dbReference type="GO" id="GO:0032259">
    <property type="term" value="P:methylation"/>
    <property type="evidence" value="ECO:0007669"/>
    <property type="project" value="UniProtKB-KW"/>
</dbReference>
<dbReference type="PANTHER" id="PTHR10629:SF52">
    <property type="entry name" value="DNA (CYTOSINE-5)-METHYLTRANSFERASE 1"/>
    <property type="match status" value="1"/>
</dbReference>
<dbReference type="Pfam" id="PF00145">
    <property type="entry name" value="DNA_methylase"/>
    <property type="match status" value="2"/>
</dbReference>
<dbReference type="AlphaFoldDB" id="A0A135HXB7"/>
<keyword evidence="9" id="KW-1185">Reference proteome</keyword>
<dbReference type="PROSITE" id="PS51679">
    <property type="entry name" value="SAM_MT_C5"/>
    <property type="match status" value="1"/>
</dbReference>
<comment type="catalytic activity">
    <reaction evidence="6">
        <text>a 2'-deoxycytidine in DNA + S-adenosyl-L-methionine = a 5-methyl-2'-deoxycytidine in DNA + S-adenosyl-L-homocysteine + H(+)</text>
        <dbReference type="Rhea" id="RHEA:13681"/>
        <dbReference type="Rhea" id="RHEA-COMP:11369"/>
        <dbReference type="Rhea" id="RHEA-COMP:11370"/>
        <dbReference type="ChEBI" id="CHEBI:15378"/>
        <dbReference type="ChEBI" id="CHEBI:57856"/>
        <dbReference type="ChEBI" id="CHEBI:59789"/>
        <dbReference type="ChEBI" id="CHEBI:85452"/>
        <dbReference type="ChEBI" id="CHEBI:85454"/>
        <dbReference type="EC" id="2.1.1.37"/>
    </reaction>
</comment>
<protein>
    <recommendedName>
        <fullName evidence="1">DNA (cytosine-5-)-methyltransferase</fullName>
        <ecNumber evidence="1">2.1.1.37</ecNumber>
    </recommendedName>
</protein>
<dbReference type="GO" id="GO:0009307">
    <property type="term" value="P:DNA restriction-modification system"/>
    <property type="evidence" value="ECO:0007669"/>
    <property type="project" value="UniProtKB-KW"/>
</dbReference>
<dbReference type="EMBL" id="LNTU01000011">
    <property type="protein sequence ID" value="KXF77857.1"/>
    <property type="molecule type" value="Genomic_DNA"/>
</dbReference>
<dbReference type="EC" id="2.1.1.37" evidence="1"/>
<reference evidence="8 9" key="1">
    <citation type="submission" date="2015-11" db="EMBL/GenBank/DDBJ databases">
        <title>Draft genome sequence of Paramesorhizobium deserti A-3-E, a strain highly resistant to diverse beta-lactam antibiotics.</title>
        <authorList>
            <person name="Lv R."/>
            <person name="Yang X."/>
            <person name="Fang N."/>
            <person name="Guo J."/>
            <person name="Luo X."/>
            <person name="Peng F."/>
            <person name="Yang R."/>
            <person name="Cui Y."/>
            <person name="Fang C."/>
            <person name="Song Y."/>
        </authorList>
    </citation>
    <scope>NUCLEOTIDE SEQUENCE [LARGE SCALE GENOMIC DNA]</scope>
    <source>
        <strain evidence="8 9">A-3-E</strain>
    </source>
</reference>
<comment type="caution">
    <text evidence="8">The sequence shown here is derived from an EMBL/GenBank/DDBJ whole genome shotgun (WGS) entry which is preliminary data.</text>
</comment>
<comment type="similarity">
    <text evidence="7">Belongs to the class I-like SAM-binding methyltransferase superfamily. C5-methyltransferase family.</text>
</comment>
<dbReference type="InterPro" id="IPR050390">
    <property type="entry name" value="C5-Methyltransferase"/>
</dbReference>
<organism evidence="8 9">
    <name type="scientific">Paramesorhizobium deserti</name>
    <dbReference type="NCBI Taxonomy" id="1494590"/>
    <lineage>
        <taxon>Bacteria</taxon>
        <taxon>Pseudomonadati</taxon>
        <taxon>Pseudomonadota</taxon>
        <taxon>Alphaproteobacteria</taxon>
        <taxon>Hyphomicrobiales</taxon>
        <taxon>Phyllobacteriaceae</taxon>
        <taxon>Paramesorhizobium</taxon>
    </lineage>
</organism>
<evidence type="ECO:0000256" key="6">
    <source>
        <dbReference type="ARBA" id="ARBA00047422"/>
    </source>
</evidence>
<dbReference type="InterPro" id="IPR001525">
    <property type="entry name" value="C5_MeTfrase"/>
</dbReference>
<keyword evidence="4 7" id="KW-0949">S-adenosyl-L-methionine</keyword>
<dbReference type="PANTHER" id="PTHR10629">
    <property type="entry name" value="CYTOSINE-SPECIFIC METHYLTRANSFERASE"/>
    <property type="match status" value="1"/>
</dbReference>
<dbReference type="SUPFAM" id="SSF53335">
    <property type="entry name" value="S-adenosyl-L-methionine-dependent methyltransferases"/>
    <property type="match status" value="1"/>
</dbReference>
<evidence type="ECO:0000256" key="1">
    <source>
        <dbReference type="ARBA" id="ARBA00011975"/>
    </source>
</evidence>
<evidence type="ECO:0000313" key="9">
    <source>
        <dbReference type="Proteomes" id="UP000070107"/>
    </source>
</evidence>
<proteinExistence type="inferred from homology"/>
<evidence type="ECO:0000256" key="5">
    <source>
        <dbReference type="ARBA" id="ARBA00022747"/>
    </source>
</evidence>
<dbReference type="PROSITE" id="PS00095">
    <property type="entry name" value="C5_MTASE_2"/>
    <property type="match status" value="1"/>
</dbReference>
<dbReference type="InterPro" id="IPR031303">
    <property type="entry name" value="C5_meth_CS"/>
</dbReference>
<dbReference type="Gene3D" id="3.90.120.10">
    <property type="entry name" value="DNA Methylase, subunit A, domain 2"/>
    <property type="match status" value="1"/>
</dbReference>
<evidence type="ECO:0000256" key="4">
    <source>
        <dbReference type="ARBA" id="ARBA00022691"/>
    </source>
</evidence>
<evidence type="ECO:0000256" key="2">
    <source>
        <dbReference type="ARBA" id="ARBA00022603"/>
    </source>
</evidence>
<dbReference type="STRING" id="1494590.ATN84_25230"/>
<keyword evidence="2 7" id="KW-0489">Methyltransferase</keyword>
<dbReference type="REBASE" id="149416">
    <property type="entry name" value="M.PdeA3EORF25230P"/>
</dbReference>
<dbReference type="GO" id="GO:0003886">
    <property type="term" value="F:DNA (cytosine-5-)-methyltransferase activity"/>
    <property type="evidence" value="ECO:0007669"/>
    <property type="project" value="UniProtKB-EC"/>
</dbReference>
<keyword evidence="3 7" id="KW-0808">Transferase</keyword>
<evidence type="ECO:0000256" key="7">
    <source>
        <dbReference type="PROSITE-ProRule" id="PRU01016"/>
    </source>
</evidence>
<name>A0A135HXB7_9HYPH</name>
<dbReference type="InterPro" id="IPR018117">
    <property type="entry name" value="C5_DNA_meth_AS"/>
</dbReference>
<dbReference type="PROSITE" id="PS00094">
    <property type="entry name" value="C5_MTASE_1"/>
    <property type="match status" value="1"/>
</dbReference>
<accession>A0A135HXB7</accession>
<evidence type="ECO:0000313" key="8">
    <source>
        <dbReference type="EMBL" id="KXF77857.1"/>
    </source>
</evidence>
<dbReference type="Gene3D" id="3.40.50.150">
    <property type="entry name" value="Vaccinia Virus protein VP39"/>
    <property type="match status" value="1"/>
</dbReference>
<gene>
    <name evidence="8" type="ORF">ATN84_25230</name>
</gene>
<evidence type="ECO:0000256" key="3">
    <source>
        <dbReference type="ARBA" id="ARBA00022679"/>
    </source>
</evidence>
<dbReference type="InterPro" id="IPR029063">
    <property type="entry name" value="SAM-dependent_MTases_sf"/>
</dbReference>
<sequence>MRAIELFAGAGGLGMGVSLAGFKPEMVVEWDRWCCDTLRENRKLAGSIISSWPTPIEGDVRDVDFRRLEGKIDLVTGGPPCQPFSIGGRHRAHDDSRDMWPEAVRAVREIRPRAFIFENVKGLTRETFSTYLGYILLQLQYPSMDRDGDEDWQDHRDRLQRHHTSGGRIEYRVVHQLVNAANFGVAQKRERVVFVGFAEGIVADWCFPRETHSLDALLYSQFKTDGYWDHHRVAKKNRVINERFKARGESLKEKPAEMPWRTVRDALEGLPEPRLDGKSGGFLNHRLQPGARSYVGHTGSPLDEPAKTLKAGVHGVPGGENMLRRADGSVRYFTIRESARLQAFPDNYVLHGAWSEAMRQLGNAVPVTLGEVVAKSVREHLLSSGA</sequence>